<reference evidence="3 4" key="1">
    <citation type="submission" date="2016-02" db="EMBL/GenBank/DDBJ databases">
        <title>Genome analysis of coral dinoflagellate symbionts highlights evolutionary adaptations to a symbiotic lifestyle.</title>
        <authorList>
            <person name="Aranda M."/>
            <person name="Li Y."/>
            <person name="Liew Y.J."/>
            <person name="Baumgarten S."/>
            <person name="Simakov O."/>
            <person name="Wilson M."/>
            <person name="Piel J."/>
            <person name="Ashoor H."/>
            <person name="Bougouffa S."/>
            <person name="Bajic V.B."/>
            <person name="Ryu T."/>
            <person name="Ravasi T."/>
            <person name="Bayer T."/>
            <person name="Micklem G."/>
            <person name="Kim H."/>
            <person name="Bhak J."/>
            <person name="Lajeunesse T.C."/>
            <person name="Voolstra C.R."/>
        </authorList>
    </citation>
    <scope>NUCLEOTIDE SEQUENCE [LARGE SCALE GENOMIC DNA]</scope>
    <source>
        <strain evidence="3 4">CCMP2467</strain>
    </source>
</reference>
<feature type="transmembrane region" description="Helical" evidence="2">
    <location>
        <begin position="615"/>
        <end position="637"/>
    </location>
</feature>
<dbReference type="GO" id="GO:0015297">
    <property type="term" value="F:antiporter activity"/>
    <property type="evidence" value="ECO:0007669"/>
    <property type="project" value="InterPro"/>
</dbReference>
<organism evidence="3 4">
    <name type="scientific">Symbiodinium microadriaticum</name>
    <name type="common">Dinoflagellate</name>
    <name type="synonym">Zooxanthella microadriatica</name>
    <dbReference type="NCBI Taxonomy" id="2951"/>
    <lineage>
        <taxon>Eukaryota</taxon>
        <taxon>Sar</taxon>
        <taxon>Alveolata</taxon>
        <taxon>Dinophyceae</taxon>
        <taxon>Suessiales</taxon>
        <taxon>Symbiodiniaceae</taxon>
        <taxon>Symbiodinium</taxon>
    </lineage>
</organism>
<protein>
    <submittedName>
        <fullName evidence="3">Uncharacterized protein</fullName>
    </submittedName>
</protein>
<feature type="region of interest" description="Disordered" evidence="1">
    <location>
        <begin position="113"/>
        <end position="169"/>
    </location>
</feature>
<dbReference type="InterPro" id="IPR045016">
    <property type="entry name" value="NhaD-like"/>
</dbReference>
<feature type="region of interest" description="Disordered" evidence="1">
    <location>
        <begin position="369"/>
        <end position="412"/>
    </location>
</feature>
<evidence type="ECO:0000313" key="3">
    <source>
        <dbReference type="EMBL" id="OLQ00500.1"/>
    </source>
</evidence>
<feature type="compositionally biased region" description="Gly residues" evidence="1">
    <location>
        <begin position="1"/>
        <end position="19"/>
    </location>
</feature>
<name>A0A1Q9DZ95_SYMMI</name>
<evidence type="ECO:0000256" key="1">
    <source>
        <dbReference type="SAM" id="MobiDB-lite"/>
    </source>
</evidence>
<keyword evidence="2" id="KW-0472">Membrane</keyword>
<comment type="caution">
    <text evidence="3">The sequence shown here is derived from an EMBL/GenBank/DDBJ whole genome shotgun (WGS) entry which is preliminary data.</text>
</comment>
<feature type="region of interest" description="Disordered" evidence="1">
    <location>
        <begin position="1"/>
        <end position="37"/>
    </location>
</feature>
<evidence type="ECO:0000256" key="2">
    <source>
        <dbReference type="SAM" id="Phobius"/>
    </source>
</evidence>
<gene>
    <name evidence="3" type="ORF">AK812_SmicGene16839</name>
</gene>
<feature type="transmembrane region" description="Helical" evidence="2">
    <location>
        <begin position="644"/>
        <end position="663"/>
    </location>
</feature>
<evidence type="ECO:0000313" key="4">
    <source>
        <dbReference type="Proteomes" id="UP000186817"/>
    </source>
</evidence>
<keyword evidence="2" id="KW-1133">Transmembrane helix</keyword>
<dbReference type="PANTHER" id="PTHR43269:SF2">
    <property type="entry name" value="SODIUM_PROTON ANTIPORTER 1-RELATED"/>
    <property type="match status" value="1"/>
</dbReference>
<sequence length="664" mass="73212">MVTSGGRGRGGSPRGGSGRGTSSAREEGRDEEEPSFLWRTLLGLDTDSDYEDEEPQRMPGFINEPAYSTVFETLMDKSPAEFQVMAEALPNFVGLLSSELHDIVARVGHERGLGTARSPTASGSAELPGEAATSSALPPVEVHDVEDDADAELQRDDETEVEVEVEEEDTSLMQMVASGEPPTTGAKAGEPRRAIVSLRDWVEDRWAEDHQVADMITAAGRALGEHLDTDEDRNRGREWLMVVLSGVPEEARWCDRREPVRLPPQQQEWVEAVTRAVVEQVQEEKAETDEHGLMQRSLTGMHREAHERVTPPRALTVHTELQDMAESTARQAAAALLQRLLQHRETIAEWSALEAVLVAHSANVQHPVSAPAAHVQPGDSSSHEVPVVSSDGGDDDQLYREREEEEEKQNQADLELFEWHERQSSRLAQAEDRAVVQAHLGWSSATAKHLRLKEINMVMAVTEHQVKDFYYRGEKQDRAFAEQRLRRREEEQLAAEMAQEPKRRRAGQRTCNTADEDVRPWYQLWLAGGLEKEEMINSVGVDMAEFIVAAAAINPADVETQVGELQDQLTLQYGSQGPVSATQMDEAQGHQGVFPGETDSEASTAELQRGLGGSMLAVGSVAGVTLMGLEGVGFLWYAKRISPWAALGFILGLATFALQQAIFA</sequence>
<keyword evidence="4" id="KW-1185">Reference proteome</keyword>
<dbReference type="PANTHER" id="PTHR43269">
    <property type="entry name" value="SODIUM/PROTON ANTIPORTER 1-RELATED"/>
    <property type="match status" value="1"/>
</dbReference>
<keyword evidence="2" id="KW-0812">Transmembrane</keyword>
<dbReference type="AlphaFoldDB" id="A0A1Q9DZ95"/>
<dbReference type="GO" id="GO:0006814">
    <property type="term" value="P:sodium ion transport"/>
    <property type="evidence" value="ECO:0007669"/>
    <property type="project" value="InterPro"/>
</dbReference>
<accession>A0A1Q9DZ95</accession>
<feature type="compositionally biased region" description="Acidic residues" evidence="1">
    <location>
        <begin position="144"/>
        <end position="169"/>
    </location>
</feature>
<dbReference type="Proteomes" id="UP000186817">
    <property type="component" value="Unassembled WGS sequence"/>
</dbReference>
<proteinExistence type="predicted"/>
<dbReference type="EMBL" id="LSRX01000325">
    <property type="protein sequence ID" value="OLQ00500.1"/>
    <property type="molecule type" value="Genomic_DNA"/>
</dbReference>